<dbReference type="RefSeq" id="WP_328857325.1">
    <property type="nucleotide sequence ID" value="NZ_CP108021.1"/>
</dbReference>
<evidence type="ECO:0000313" key="3">
    <source>
        <dbReference type="Proteomes" id="UP001432128"/>
    </source>
</evidence>
<dbReference type="EMBL" id="CP108021">
    <property type="protein sequence ID" value="WUM19885.1"/>
    <property type="molecule type" value="Genomic_DNA"/>
</dbReference>
<proteinExistence type="predicted"/>
<dbReference type="Proteomes" id="UP001432128">
    <property type="component" value="Chromosome"/>
</dbReference>
<organism evidence="2 3">
    <name type="scientific">Williamsia herbipolensis</name>
    <dbReference type="NCBI Taxonomy" id="1603258"/>
    <lineage>
        <taxon>Bacteria</taxon>
        <taxon>Bacillati</taxon>
        <taxon>Actinomycetota</taxon>
        <taxon>Actinomycetes</taxon>
        <taxon>Mycobacteriales</taxon>
        <taxon>Nocardiaceae</taxon>
        <taxon>Williamsia</taxon>
    </lineage>
</organism>
<reference evidence="2 3" key="1">
    <citation type="submission" date="2022-10" db="EMBL/GenBank/DDBJ databases">
        <title>The complete genomes of actinobacterial strains from the NBC collection.</title>
        <authorList>
            <person name="Joergensen T.S."/>
            <person name="Alvarez Arevalo M."/>
            <person name="Sterndorff E.B."/>
            <person name="Faurdal D."/>
            <person name="Vuksanovic O."/>
            <person name="Mourched A.-S."/>
            <person name="Charusanti P."/>
            <person name="Shaw S."/>
            <person name="Blin K."/>
            <person name="Weber T."/>
        </authorList>
    </citation>
    <scope>NUCLEOTIDE SEQUENCE [LARGE SCALE GENOMIC DNA]</scope>
    <source>
        <strain evidence="2 3">NBC_00319</strain>
    </source>
</reference>
<sequence length="264" mass="28510">MRDLSPDPSGLIRRRDVIAAGVVDDWSLAAATRDGDLDRLYRGVYALSMSDSSHAALDERYLSRVRAAVSMGEPGKVVSHHSAAALHRLPTLGRTDALHFSVNRRSGGRRKQRAFVLHATPWEPDEVTMVDGIAVTSMARTAIDVSRSGTFVQAVTVLDGTLRRSVSPGELVAVSDRGRRRVGAPVARRALAIADGRSESVGESVSRALIRGFTDVPVPDLQVDYVIGFDGRIARVDFDWGGVLVGEFDGRTKYGRDGDSADDV</sequence>
<evidence type="ECO:0000313" key="2">
    <source>
        <dbReference type="EMBL" id="WUM19885.1"/>
    </source>
</evidence>
<dbReference type="KEGG" id="whr:OG579_19680"/>
<accession>A0AAU4K1E4</accession>
<feature type="domain" description="AbiEi antitoxin N-terminal" evidence="1">
    <location>
        <begin position="9"/>
        <end position="47"/>
    </location>
</feature>
<protein>
    <submittedName>
        <fullName evidence="2">Type IV toxin-antitoxin system AbiEi family antitoxin domain-containing protein</fullName>
    </submittedName>
</protein>
<keyword evidence="3" id="KW-1185">Reference proteome</keyword>
<dbReference type="InterPro" id="IPR025159">
    <property type="entry name" value="AbiEi_N"/>
</dbReference>
<evidence type="ECO:0000259" key="1">
    <source>
        <dbReference type="Pfam" id="PF13338"/>
    </source>
</evidence>
<dbReference type="AlphaFoldDB" id="A0AAU4K1E4"/>
<dbReference type="Pfam" id="PF13338">
    <property type="entry name" value="AbiEi_4"/>
    <property type="match status" value="1"/>
</dbReference>
<gene>
    <name evidence="2" type="ORF">OG579_19680</name>
</gene>
<name>A0AAU4K1E4_9NOCA</name>